<name>A0A4U2Y258_9BACI</name>
<sequence>MTVCKYYSEQPRAEVTIEWGVRNEHGTQGS</sequence>
<dbReference type="RefSeq" id="WP_137067837.1">
    <property type="nucleotide sequence ID" value="NZ_PYWM01000019.1"/>
</dbReference>
<dbReference type="EMBL" id="SZPU01000105">
    <property type="protein sequence ID" value="TKI53632.1"/>
    <property type="molecule type" value="Genomic_DNA"/>
</dbReference>
<reference evidence="1 2" key="1">
    <citation type="submission" date="2019-04" db="EMBL/GenBank/DDBJ databases">
        <title>Lysinibacillus genome sequencing.</title>
        <authorList>
            <person name="Dunlap C."/>
        </authorList>
    </citation>
    <scope>NUCLEOTIDE SEQUENCE [LARGE SCALE GENOMIC DNA]</scope>
    <source>
        <strain evidence="1 2">CCTCC AB 2010389</strain>
    </source>
</reference>
<keyword evidence="2" id="KW-1185">Reference proteome</keyword>
<evidence type="ECO:0000313" key="1">
    <source>
        <dbReference type="EMBL" id="TKI53632.1"/>
    </source>
</evidence>
<evidence type="ECO:0000313" key="2">
    <source>
        <dbReference type="Proteomes" id="UP000308744"/>
    </source>
</evidence>
<dbReference type="AlphaFoldDB" id="A0A4U2Y258"/>
<comment type="caution">
    <text evidence="1">The sequence shown here is derived from an EMBL/GenBank/DDBJ whole genome shotgun (WGS) entry which is preliminary data.</text>
</comment>
<dbReference type="Proteomes" id="UP000308744">
    <property type="component" value="Unassembled WGS sequence"/>
</dbReference>
<accession>A0A4U2Y258</accession>
<gene>
    <name evidence="1" type="ORF">FC756_23065</name>
</gene>
<organism evidence="1 2">
    <name type="scientific">Lysinibacillus mangiferihumi</name>
    <dbReference type="NCBI Taxonomy" id="1130819"/>
    <lineage>
        <taxon>Bacteria</taxon>
        <taxon>Bacillati</taxon>
        <taxon>Bacillota</taxon>
        <taxon>Bacilli</taxon>
        <taxon>Bacillales</taxon>
        <taxon>Bacillaceae</taxon>
        <taxon>Lysinibacillus</taxon>
    </lineage>
</organism>
<proteinExistence type="predicted"/>
<protein>
    <submittedName>
        <fullName evidence="1">RusA family crossover junction endodeoxyribonuclease</fullName>
    </submittedName>
</protein>